<evidence type="ECO:0000313" key="2">
    <source>
        <dbReference type="Proteomes" id="UP000813461"/>
    </source>
</evidence>
<comment type="caution">
    <text evidence="1">The sequence shown here is derived from an EMBL/GenBank/DDBJ whole genome shotgun (WGS) entry which is preliminary data.</text>
</comment>
<protein>
    <recommendedName>
        <fullName evidence="3">F-box domain-containing protein</fullName>
    </recommendedName>
</protein>
<reference evidence="1" key="1">
    <citation type="journal article" date="2021" name="Nat. Commun.">
        <title>Genetic determinants of endophytism in the Arabidopsis root mycobiome.</title>
        <authorList>
            <person name="Mesny F."/>
            <person name="Miyauchi S."/>
            <person name="Thiergart T."/>
            <person name="Pickel B."/>
            <person name="Atanasova L."/>
            <person name="Karlsson M."/>
            <person name="Huettel B."/>
            <person name="Barry K.W."/>
            <person name="Haridas S."/>
            <person name="Chen C."/>
            <person name="Bauer D."/>
            <person name="Andreopoulos W."/>
            <person name="Pangilinan J."/>
            <person name="LaButti K."/>
            <person name="Riley R."/>
            <person name="Lipzen A."/>
            <person name="Clum A."/>
            <person name="Drula E."/>
            <person name="Henrissat B."/>
            <person name="Kohler A."/>
            <person name="Grigoriev I.V."/>
            <person name="Martin F.M."/>
            <person name="Hacquard S."/>
        </authorList>
    </citation>
    <scope>NUCLEOTIDE SEQUENCE</scope>
    <source>
        <strain evidence="1">MPI-SDFR-AT-0120</strain>
    </source>
</reference>
<evidence type="ECO:0008006" key="3">
    <source>
        <dbReference type="Google" id="ProtNLM"/>
    </source>
</evidence>
<dbReference type="Proteomes" id="UP000813461">
    <property type="component" value="Unassembled WGS sequence"/>
</dbReference>
<dbReference type="AlphaFoldDB" id="A0A8K0QWX9"/>
<evidence type="ECO:0000313" key="1">
    <source>
        <dbReference type="EMBL" id="KAH7072518.1"/>
    </source>
</evidence>
<gene>
    <name evidence="1" type="ORF">FB567DRAFT_612014</name>
</gene>
<proteinExistence type="predicted"/>
<dbReference type="OrthoDB" id="4133832at2759"/>
<dbReference type="EMBL" id="JAGMVJ010000023">
    <property type="protein sequence ID" value="KAH7072518.1"/>
    <property type="molecule type" value="Genomic_DNA"/>
</dbReference>
<keyword evidence="2" id="KW-1185">Reference proteome</keyword>
<name>A0A8K0QWX9_9PLEO</name>
<sequence length="280" mass="31946">MLNLPPEVRNRIYDIALSVNDASDAAVLRSPSFDDSFYKLTQVCRLLRAEFRPLYYRRAVFSTDFEYLPGLLVTLFDPILGRSTASIVRVAMDNTAVPRMGELDLFALLRAKALSRDVRWEFFVTTGGRLSAENERRDHVFKSTALAHFRETLDRITNKSTRRFLSCFSSGLITGVSVHHGSFQFSDGDGWMWRLTARKKHGISSKHEGDDMSHCCEVLAGWPLARRRGRFMWPLPAVVHVQVEDSEGIVIEKYRQIGTNLRMLSDGTILYIIRLSPGER</sequence>
<organism evidence="1 2">
    <name type="scientific">Paraphoma chrysanthemicola</name>
    <dbReference type="NCBI Taxonomy" id="798071"/>
    <lineage>
        <taxon>Eukaryota</taxon>
        <taxon>Fungi</taxon>
        <taxon>Dikarya</taxon>
        <taxon>Ascomycota</taxon>
        <taxon>Pezizomycotina</taxon>
        <taxon>Dothideomycetes</taxon>
        <taxon>Pleosporomycetidae</taxon>
        <taxon>Pleosporales</taxon>
        <taxon>Pleosporineae</taxon>
        <taxon>Phaeosphaeriaceae</taxon>
        <taxon>Paraphoma</taxon>
    </lineage>
</organism>
<accession>A0A8K0QWX9</accession>